<sequence length="154" mass="18104">MADWDFYQANVNEKIASIYLDLDAQSDLDPGTYSMLCWLFIRLKVERADGLSHEDEFDVLCDYEDRLDEHLKNEKIEMVGRVTTDGMRQFYFYSAPNFAFESSVKKFVSTYSSYQYQFGCIPDPDWSQYENVLYPGEHGLDQINERRENAGRKP</sequence>
<reference evidence="3" key="1">
    <citation type="submission" date="2016-02" db="EMBL/GenBank/DDBJ databases">
        <authorList>
            <person name="Rodrigo-Torres Lidia"/>
            <person name="Arahal R.David."/>
        </authorList>
    </citation>
    <scope>NUCLEOTIDE SEQUENCE [LARGE SCALE GENOMIC DNA]</scope>
    <source>
        <strain evidence="3">CECT 9029</strain>
    </source>
</reference>
<evidence type="ECO:0000313" key="2">
    <source>
        <dbReference type="EMBL" id="CZF82268.1"/>
    </source>
</evidence>
<dbReference type="Proteomes" id="UP000071641">
    <property type="component" value="Unassembled WGS sequence"/>
</dbReference>
<gene>
    <name evidence="2" type="ORF">GCE9029_03127</name>
</gene>
<dbReference type="EMBL" id="FIZX01000002">
    <property type="protein sequence ID" value="CZF82268.1"/>
    <property type="molecule type" value="Genomic_DNA"/>
</dbReference>
<feature type="domain" description="DUF695" evidence="1">
    <location>
        <begin position="3"/>
        <end position="134"/>
    </location>
</feature>
<proteinExistence type="predicted"/>
<protein>
    <recommendedName>
        <fullName evidence="1">DUF695 domain-containing protein</fullName>
    </recommendedName>
</protein>
<organism evidence="2 3">
    <name type="scientific">Grimontia celer</name>
    <dbReference type="NCBI Taxonomy" id="1796497"/>
    <lineage>
        <taxon>Bacteria</taxon>
        <taxon>Pseudomonadati</taxon>
        <taxon>Pseudomonadota</taxon>
        <taxon>Gammaproteobacteria</taxon>
        <taxon>Vibrionales</taxon>
        <taxon>Vibrionaceae</taxon>
        <taxon>Grimontia</taxon>
    </lineage>
</organism>
<dbReference type="OrthoDB" id="7839302at2"/>
<dbReference type="InterPro" id="IPR016097">
    <property type="entry name" value="DUF695"/>
</dbReference>
<name>A0A128F684_9GAMM</name>
<evidence type="ECO:0000313" key="3">
    <source>
        <dbReference type="Proteomes" id="UP000071641"/>
    </source>
</evidence>
<accession>A0A128F684</accession>
<dbReference type="Pfam" id="PF05117">
    <property type="entry name" value="DUF695"/>
    <property type="match status" value="1"/>
</dbReference>
<evidence type="ECO:0000259" key="1">
    <source>
        <dbReference type="Pfam" id="PF05117"/>
    </source>
</evidence>
<dbReference type="RefSeq" id="WP_062664507.1">
    <property type="nucleotide sequence ID" value="NZ_FIZX01000002.1"/>
</dbReference>
<keyword evidence="3" id="KW-1185">Reference proteome</keyword>
<dbReference type="AlphaFoldDB" id="A0A128F684"/>